<protein>
    <submittedName>
        <fullName evidence="1">DUF2600 family protein</fullName>
    </submittedName>
</protein>
<accession>A0ABX7VXB2</accession>
<organism evidence="1 2">
    <name type="scientific">Sediminibacillus dalangtanensis</name>
    <dbReference type="NCBI Taxonomy" id="2729421"/>
    <lineage>
        <taxon>Bacteria</taxon>
        <taxon>Bacillati</taxon>
        <taxon>Bacillota</taxon>
        <taxon>Bacilli</taxon>
        <taxon>Bacillales</taxon>
        <taxon>Bacillaceae</taxon>
        <taxon>Sediminibacillus</taxon>
    </lineage>
</organism>
<sequence>MRTFTPIIADKNVLKKQKEGETLPYSIPRTSPILMKNVYTRIFPQVDRELAYWKNRANMIPNTELRKQAQDSIRDKKFHCQGGAVYSILAGPRWQEAVRFIVAYQTISDYLDNLCDRSTSLDPRDFRMLHQSMEDALSPAESIKSYYFYRDEQNDGEYLSDLVRTCQKCLRNLDDYSLISAHIQQLEGLYADLQVHKHVKEEERIPRLEGWFEEYKEKWPYLSWYEFSACSGSTLGIFCLVSYAMGDRMSQPLADELFESYFPFMQGLHILLDYYIDQQEDLEEGDLNFCNYYTTSEEMKQRLLFFIEQTNKNVQRLPNRQFHEMVHNGLVGLYLADPKVAKLSGGKEVTRTLLRAGGIRSTFFHLNVKVYNRLKR</sequence>
<evidence type="ECO:0000313" key="1">
    <source>
        <dbReference type="EMBL" id="QTN00139.1"/>
    </source>
</evidence>
<name>A0ABX7VXB2_9BACI</name>
<dbReference type="Proteomes" id="UP000665043">
    <property type="component" value="Chromosome"/>
</dbReference>
<dbReference type="EMBL" id="CP046956">
    <property type="protein sequence ID" value="QTN00139.1"/>
    <property type="molecule type" value="Genomic_DNA"/>
</dbReference>
<gene>
    <name evidence="1" type="ORF">ERJ70_13035</name>
</gene>
<proteinExistence type="predicted"/>
<keyword evidence="2" id="KW-1185">Reference proteome</keyword>
<reference evidence="1 2" key="1">
    <citation type="submission" date="2019-12" db="EMBL/GenBank/DDBJ databases">
        <title>The whole genome sequencing of a strain isolated from a Mars analog, Dalangtan Playa.</title>
        <authorList>
            <person name="Huang T."/>
        </authorList>
    </citation>
    <scope>NUCLEOTIDE SEQUENCE [LARGE SCALE GENOMIC DNA]</scope>
    <source>
        <strain evidence="1 2">DP4-553-S</strain>
    </source>
</reference>
<dbReference type="Pfam" id="PF10776">
    <property type="entry name" value="DUF2600"/>
    <property type="match status" value="1"/>
</dbReference>
<dbReference type="InterPro" id="IPR019712">
    <property type="entry name" value="YtpB-like"/>
</dbReference>
<evidence type="ECO:0000313" key="2">
    <source>
        <dbReference type="Proteomes" id="UP000665043"/>
    </source>
</evidence>